<dbReference type="PANTHER" id="PTHR10578">
    <property type="entry name" value="S -2-HYDROXY-ACID OXIDASE-RELATED"/>
    <property type="match status" value="1"/>
</dbReference>
<evidence type="ECO:0000259" key="6">
    <source>
        <dbReference type="PROSITE" id="PS51349"/>
    </source>
</evidence>
<keyword evidence="4" id="KW-0560">Oxidoreductase</keyword>
<sequence length="422" mass="45994">MATRDRLSGGAMAARSEGASSSSAEGVSLAITAWERWRFARRLKDVLCLEDFERHARRLLPRSIYGYVAGAAETNASHDDNLSAFRDYAFVHRSLINVSQRTTGTTLMGREYAQPFGIAPMGVSALTAYRGDIRLASAARRAGIPMVISASGLIAMESIAAVNPDVWFQAYMPPDAEGIRALVDRVAKAGIETLVITVDSAVVPSRENNVRSGYKTPIRPDLKLIWQGATHPEWALCTLMRTIRRHGMPHFENVNAERGVALVAKNVERDFSGREHLDWDDIARIREQWKGKLVLKGILAVEDATRAEAMGIDGIVVSNHGGRQLDGDVSPLRVLPGIAAAVTIDVMIDSGFRRGSDVLKAIALGAKFVFVGRPFNYAATTAGEAGVDHAIGILATEVRRNMGMLGINALEEMTAERLYRVR</sequence>
<evidence type="ECO:0000256" key="1">
    <source>
        <dbReference type="ARBA" id="ARBA00001917"/>
    </source>
</evidence>
<dbReference type="PIRSF" id="PIRSF000138">
    <property type="entry name" value="Al-hdrx_acd_dh"/>
    <property type="match status" value="1"/>
</dbReference>
<evidence type="ECO:0000256" key="3">
    <source>
        <dbReference type="ARBA" id="ARBA00022643"/>
    </source>
</evidence>
<dbReference type="Gene3D" id="3.20.20.70">
    <property type="entry name" value="Aldolase class I"/>
    <property type="match status" value="1"/>
</dbReference>
<dbReference type="InterPro" id="IPR012133">
    <property type="entry name" value="Alpha-hydoxy_acid_DH_FMN"/>
</dbReference>
<dbReference type="Proteomes" id="UP000646745">
    <property type="component" value="Unassembled WGS sequence"/>
</dbReference>
<dbReference type="RefSeq" id="WP_229809049.1">
    <property type="nucleotide sequence ID" value="NZ_BMZI01000004.1"/>
</dbReference>
<evidence type="ECO:0000256" key="5">
    <source>
        <dbReference type="ARBA" id="ARBA00024042"/>
    </source>
</evidence>
<proteinExistence type="inferred from homology"/>
<keyword evidence="3" id="KW-0288">FMN</keyword>
<protein>
    <submittedName>
        <fullName evidence="7">Alpha-hydroxy-acid oxidizing enzyme</fullName>
    </submittedName>
</protein>
<evidence type="ECO:0000256" key="4">
    <source>
        <dbReference type="ARBA" id="ARBA00023002"/>
    </source>
</evidence>
<evidence type="ECO:0000313" key="7">
    <source>
        <dbReference type="EMBL" id="GHB22010.1"/>
    </source>
</evidence>
<comment type="cofactor">
    <cofactor evidence="1">
        <name>FMN</name>
        <dbReference type="ChEBI" id="CHEBI:58210"/>
    </cofactor>
</comment>
<comment type="caution">
    <text evidence="7">The sequence shown here is derived from an EMBL/GenBank/DDBJ whole genome shotgun (WGS) entry which is preliminary data.</text>
</comment>
<name>A0ABQ3E0S0_9GAMM</name>
<dbReference type="Pfam" id="PF01070">
    <property type="entry name" value="FMN_dh"/>
    <property type="match status" value="1"/>
</dbReference>
<dbReference type="CDD" id="cd02809">
    <property type="entry name" value="alpha_hydroxyacid_oxid_FMN"/>
    <property type="match status" value="1"/>
</dbReference>
<accession>A0ABQ3E0S0</accession>
<dbReference type="PANTHER" id="PTHR10578:SF107">
    <property type="entry name" value="2-HYDROXYACID OXIDASE 1"/>
    <property type="match status" value="1"/>
</dbReference>
<dbReference type="EMBL" id="BMZI01000004">
    <property type="protein sequence ID" value="GHB22010.1"/>
    <property type="molecule type" value="Genomic_DNA"/>
</dbReference>
<organism evidence="7 8">
    <name type="scientific">Salinicola rhizosphaerae</name>
    <dbReference type="NCBI Taxonomy" id="1443141"/>
    <lineage>
        <taxon>Bacteria</taxon>
        <taxon>Pseudomonadati</taxon>
        <taxon>Pseudomonadota</taxon>
        <taxon>Gammaproteobacteria</taxon>
        <taxon>Oceanospirillales</taxon>
        <taxon>Halomonadaceae</taxon>
        <taxon>Salinicola</taxon>
    </lineage>
</organism>
<dbReference type="InterPro" id="IPR013785">
    <property type="entry name" value="Aldolase_TIM"/>
</dbReference>
<keyword evidence="8" id="KW-1185">Reference proteome</keyword>
<reference evidence="8" key="1">
    <citation type="journal article" date="2019" name="Int. J. Syst. Evol. Microbiol.">
        <title>The Global Catalogue of Microorganisms (GCM) 10K type strain sequencing project: providing services to taxonomists for standard genome sequencing and annotation.</title>
        <authorList>
            <consortium name="The Broad Institute Genomics Platform"/>
            <consortium name="The Broad Institute Genome Sequencing Center for Infectious Disease"/>
            <person name="Wu L."/>
            <person name="Ma J."/>
        </authorList>
    </citation>
    <scope>NUCLEOTIDE SEQUENCE [LARGE SCALE GENOMIC DNA]</scope>
    <source>
        <strain evidence="8">KCTC 32998</strain>
    </source>
</reference>
<dbReference type="InterPro" id="IPR037396">
    <property type="entry name" value="FMN_HAD"/>
</dbReference>
<dbReference type="PROSITE" id="PS51349">
    <property type="entry name" value="FMN_HYDROXY_ACID_DH_2"/>
    <property type="match status" value="1"/>
</dbReference>
<dbReference type="InterPro" id="IPR008259">
    <property type="entry name" value="FMN_hydac_DH_AS"/>
</dbReference>
<dbReference type="PROSITE" id="PS00557">
    <property type="entry name" value="FMN_HYDROXY_ACID_DH_1"/>
    <property type="match status" value="1"/>
</dbReference>
<gene>
    <name evidence="7" type="ORF">GCM10009038_21160</name>
</gene>
<keyword evidence="2" id="KW-0285">Flavoprotein</keyword>
<evidence type="ECO:0000313" key="8">
    <source>
        <dbReference type="Proteomes" id="UP000646745"/>
    </source>
</evidence>
<comment type="similarity">
    <text evidence="5">Belongs to the FMN-dependent alpha-hydroxy acid dehydrogenase family.</text>
</comment>
<feature type="domain" description="FMN hydroxy acid dehydrogenase" evidence="6">
    <location>
        <begin position="41"/>
        <end position="422"/>
    </location>
</feature>
<dbReference type="SUPFAM" id="SSF51395">
    <property type="entry name" value="FMN-linked oxidoreductases"/>
    <property type="match status" value="1"/>
</dbReference>
<dbReference type="InterPro" id="IPR000262">
    <property type="entry name" value="FMN-dep_DH"/>
</dbReference>
<evidence type="ECO:0000256" key="2">
    <source>
        <dbReference type="ARBA" id="ARBA00022630"/>
    </source>
</evidence>